<evidence type="ECO:0000256" key="3">
    <source>
        <dbReference type="ARBA" id="ARBA00048782"/>
    </source>
</evidence>
<comment type="similarity">
    <text evidence="4">Belongs to the MsrA Met sulfoxide reductase family.</text>
</comment>
<dbReference type="PANTHER" id="PTHR43774">
    <property type="entry name" value="PEPTIDE METHIONINE SULFOXIDE REDUCTASE"/>
    <property type="match status" value="1"/>
</dbReference>
<comment type="function">
    <text evidence="4">Has an important function as a repair enzyme for proteins that have been inactivated by oxidation. Catalyzes the reversible oxidation-reduction of methionine sulfoxide in proteins to methionine.</text>
</comment>
<feature type="active site" evidence="4">
    <location>
        <position position="13"/>
    </location>
</feature>
<dbReference type="PANTHER" id="PTHR43774:SF1">
    <property type="entry name" value="PEPTIDE METHIONINE SULFOXIDE REDUCTASE MSRA 2"/>
    <property type="match status" value="1"/>
</dbReference>
<sequence>MKKLKSIVVAGGCFWGLEHLLSKFKGVVDTEAGYAGGDLIDPTYNEVKTGTTGHAESVKITFDTEVVSLQEVLHYFFKIHNPTTVNQQGNDKGTQYRSTIFIENKEDQRIAKEVINEVNALATFSDPVRTTLEMDKVFYSAEKYHQKYLEKNPGGYSCHFERS</sequence>
<feature type="domain" description="Peptide methionine sulphoxide reductase MsrA" evidence="5">
    <location>
        <begin position="7"/>
        <end position="157"/>
    </location>
</feature>
<dbReference type="EMBL" id="NVUK01000040">
    <property type="protein sequence ID" value="PCI75785.1"/>
    <property type="molecule type" value="Genomic_DNA"/>
</dbReference>
<dbReference type="InterPro" id="IPR036509">
    <property type="entry name" value="Met_Sox_Rdtase_MsrA_sf"/>
</dbReference>
<evidence type="ECO:0000256" key="4">
    <source>
        <dbReference type="HAMAP-Rule" id="MF_01401"/>
    </source>
</evidence>
<evidence type="ECO:0000313" key="6">
    <source>
        <dbReference type="EMBL" id="PCI75785.1"/>
    </source>
</evidence>
<evidence type="ECO:0000256" key="2">
    <source>
        <dbReference type="ARBA" id="ARBA00047806"/>
    </source>
</evidence>
<evidence type="ECO:0000256" key="1">
    <source>
        <dbReference type="ARBA" id="ARBA00023002"/>
    </source>
</evidence>
<comment type="caution">
    <text evidence="6">The sequence shown here is derived from an EMBL/GenBank/DDBJ whole genome shotgun (WGS) entry which is preliminary data.</text>
</comment>
<comment type="catalytic activity">
    <reaction evidence="3 4">
        <text>[thioredoxin]-disulfide + L-methionine + H2O = L-methionine (S)-S-oxide + [thioredoxin]-dithiol</text>
        <dbReference type="Rhea" id="RHEA:19993"/>
        <dbReference type="Rhea" id="RHEA-COMP:10698"/>
        <dbReference type="Rhea" id="RHEA-COMP:10700"/>
        <dbReference type="ChEBI" id="CHEBI:15377"/>
        <dbReference type="ChEBI" id="CHEBI:29950"/>
        <dbReference type="ChEBI" id="CHEBI:50058"/>
        <dbReference type="ChEBI" id="CHEBI:57844"/>
        <dbReference type="ChEBI" id="CHEBI:58772"/>
        <dbReference type="EC" id="1.8.4.11"/>
    </reaction>
</comment>
<accession>A0A2A4X125</accession>
<dbReference type="SUPFAM" id="SSF55068">
    <property type="entry name" value="Peptide methionine sulfoxide reductase"/>
    <property type="match status" value="1"/>
</dbReference>
<name>A0A2A4X125_UNCAE</name>
<proteinExistence type="inferred from homology"/>
<dbReference type="Proteomes" id="UP000218775">
    <property type="component" value="Unassembled WGS sequence"/>
</dbReference>
<comment type="catalytic activity">
    <reaction evidence="2 4">
        <text>L-methionyl-[protein] + [thioredoxin]-disulfide + H2O = L-methionyl-(S)-S-oxide-[protein] + [thioredoxin]-dithiol</text>
        <dbReference type="Rhea" id="RHEA:14217"/>
        <dbReference type="Rhea" id="RHEA-COMP:10698"/>
        <dbReference type="Rhea" id="RHEA-COMP:10700"/>
        <dbReference type="Rhea" id="RHEA-COMP:12313"/>
        <dbReference type="Rhea" id="RHEA-COMP:12315"/>
        <dbReference type="ChEBI" id="CHEBI:15377"/>
        <dbReference type="ChEBI" id="CHEBI:16044"/>
        <dbReference type="ChEBI" id="CHEBI:29950"/>
        <dbReference type="ChEBI" id="CHEBI:44120"/>
        <dbReference type="ChEBI" id="CHEBI:50058"/>
        <dbReference type="EC" id="1.8.4.11"/>
    </reaction>
</comment>
<dbReference type="EC" id="1.8.4.11" evidence="4"/>
<dbReference type="HAMAP" id="MF_01401">
    <property type="entry name" value="MsrA"/>
    <property type="match status" value="1"/>
</dbReference>
<dbReference type="Pfam" id="PF01625">
    <property type="entry name" value="PMSR"/>
    <property type="match status" value="1"/>
</dbReference>
<reference evidence="7" key="1">
    <citation type="submission" date="2017-08" db="EMBL/GenBank/DDBJ databases">
        <title>A dynamic microbial community with high functional redundancy inhabits the cold, oxic subseafloor aquifer.</title>
        <authorList>
            <person name="Tully B.J."/>
            <person name="Wheat C.G."/>
            <person name="Glazer B.T."/>
            <person name="Huber J.A."/>
        </authorList>
    </citation>
    <scope>NUCLEOTIDE SEQUENCE [LARGE SCALE GENOMIC DNA]</scope>
</reference>
<gene>
    <name evidence="4 6" type="primary">msrA</name>
    <name evidence="6" type="ORF">COB21_05255</name>
</gene>
<dbReference type="GO" id="GO:0033744">
    <property type="term" value="F:L-methionine:thioredoxin-disulfide S-oxidoreductase activity"/>
    <property type="evidence" value="ECO:0007669"/>
    <property type="project" value="RHEA"/>
</dbReference>
<dbReference type="GO" id="GO:0008113">
    <property type="term" value="F:peptide-methionine (S)-S-oxide reductase activity"/>
    <property type="evidence" value="ECO:0007669"/>
    <property type="project" value="UniProtKB-UniRule"/>
</dbReference>
<dbReference type="Gene3D" id="3.30.1060.10">
    <property type="entry name" value="Peptide methionine sulphoxide reductase MsrA"/>
    <property type="match status" value="1"/>
</dbReference>
<organism evidence="6 7">
    <name type="scientific">Aerophobetes bacterium</name>
    <dbReference type="NCBI Taxonomy" id="2030807"/>
    <lineage>
        <taxon>Bacteria</taxon>
        <taxon>Candidatus Aerophobota</taxon>
    </lineage>
</organism>
<dbReference type="InterPro" id="IPR002569">
    <property type="entry name" value="Met_Sox_Rdtase_MsrA_dom"/>
</dbReference>
<evidence type="ECO:0000259" key="5">
    <source>
        <dbReference type="Pfam" id="PF01625"/>
    </source>
</evidence>
<keyword evidence="1 4" id="KW-0560">Oxidoreductase</keyword>
<protein>
    <recommendedName>
        <fullName evidence="4">Peptide methionine sulfoxide reductase MsrA</fullName>
        <shortName evidence="4">Protein-methionine-S-oxide reductase</shortName>
        <ecNumber evidence="4">1.8.4.11</ecNumber>
    </recommendedName>
    <alternativeName>
        <fullName evidence="4">Peptide-methionine (S)-S-oxide reductase</fullName>
        <shortName evidence="4">Peptide Met(O) reductase</shortName>
    </alternativeName>
</protein>
<dbReference type="AlphaFoldDB" id="A0A2A4X125"/>
<evidence type="ECO:0000313" key="7">
    <source>
        <dbReference type="Proteomes" id="UP000218775"/>
    </source>
</evidence>
<dbReference type="NCBIfam" id="TIGR00401">
    <property type="entry name" value="msrA"/>
    <property type="match status" value="1"/>
</dbReference>